<evidence type="ECO:0000313" key="3">
    <source>
        <dbReference type="Proteomes" id="UP001298424"/>
    </source>
</evidence>
<dbReference type="RefSeq" id="WP_238748575.1">
    <property type="nucleotide sequence ID" value="NZ_JAKOOW010000075.1"/>
</dbReference>
<feature type="transmembrane region" description="Helical" evidence="1">
    <location>
        <begin position="108"/>
        <end position="127"/>
    </location>
</feature>
<feature type="transmembrane region" description="Helical" evidence="1">
    <location>
        <begin position="52"/>
        <end position="73"/>
    </location>
</feature>
<comment type="caution">
    <text evidence="2">The sequence shown here is derived from an EMBL/GenBank/DDBJ whole genome shotgun (WGS) entry which is preliminary data.</text>
</comment>
<feature type="transmembrane region" description="Helical" evidence="1">
    <location>
        <begin position="194"/>
        <end position="216"/>
    </location>
</feature>
<keyword evidence="3" id="KW-1185">Reference proteome</keyword>
<feature type="transmembrane region" description="Helical" evidence="1">
    <location>
        <begin position="85"/>
        <end position="102"/>
    </location>
</feature>
<dbReference type="EMBL" id="JAKOOW010000075">
    <property type="protein sequence ID" value="MCG6505018.1"/>
    <property type="molecule type" value="Genomic_DNA"/>
</dbReference>
<organism evidence="2 3">
    <name type="scientific">Kingella pumchi</name>
    <dbReference type="NCBI Taxonomy" id="2779506"/>
    <lineage>
        <taxon>Bacteria</taxon>
        <taxon>Pseudomonadati</taxon>
        <taxon>Pseudomonadota</taxon>
        <taxon>Betaproteobacteria</taxon>
        <taxon>Neisseriales</taxon>
        <taxon>Neisseriaceae</taxon>
        <taxon>Kingella</taxon>
    </lineage>
</organism>
<gene>
    <name evidence="2" type="ORF">MB824_11020</name>
</gene>
<evidence type="ECO:0000313" key="2">
    <source>
        <dbReference type="EMBL" id="MCG6505018.1"/>
    </source>
</evidence>
<protein>
    <submittedName>
        <fullName evidence="2">Uncharacterized protein</fullName>
    </submittedName>
</protein>
<keyword evidence="1" id="KW-1133">Transmembrane helix</keyword>
<proteinExistence type="predicted"/>
<reference evidence="2 3" key="1">
    <citation type="submission" date="2022-02" db="EMBL/GenBank/DDBJ databases">
        <title>Genome sequence data of Kingella unionensis sp. nov. strain CICC 24913 (CCUG 75125).</title>
        <authorList>
            <person name="Xiao M."/>
        </authorList>
    </citation>
    <scope>NUCLEOTIDE SEQUENCE [LARGE SCALE GENOMIC DNA]</scope>
    <source>
        <strain evidence="2 3">CICC 24913</strain>
    </source>
</reference>
<evidence type="ECO:0000256" key="1">
    <source>
        <dbReference type="SAM" id="Phobius"/>
    </source>
</evidence>
<feature type="transmembrane region" description="Helical" evidence="1">
    <location>
        <begin position="21"/>
        <end position="40"/>
    </location>
</feature>
<keyword evidence="1" id="KW-0472">Membrane</keyword>
<sequence length="230" mass="25652">MPHRINRTIRQTSSSDKKDSLRYLCYMLSPLWIGLAFIGVASIGDATHLPKFLMRVADTAMILLLFVMTGYAVREVFANGMPFDQIATLLSAIALFTLWVVIVYESKYIAISLFLLASSGVIHKAFADGARPNRIAISVIFFSSFIFLNYMIPDVEGLKELVFITALLSFATSILLYVIGLLCLIRSVFWPVKLIALFSGAFMLMLPFLAVGWIAIVSLELVFLGRHGFH</sequence>
<accession>A0ABS9NQE9</accession>
<keyword evidence="1" id="KW-0812">Transmembrane</keyword>
<feature type="transmembrane region" description="Helical" evidence="1">
    <location>
        <begin position="164"/>
        <end position="185"/>
    </location>
</feature>
<name>A0ABS9NQE9_9NEIS</name>
<feature type="transmembrane region" description="Helical" evidence="1">
    <location>
        <begin position="134"/>
        <end position="152"/>
    </location>
</feature>
<dbReference type="Proteomes" id="UP001298424">
    <property type="component" value="Unassembled WGS sequence"/>
</dbReference>